<dbReference type="Proteomes" id="UP001471651">
    <property type="component" value="Unassembled WGS sequence"/>
</dbReference>
<name>A0ABV0L4S6_9GAMM</name>
<comment type="caution">
    <text evidence="1">The sequence shown here is derived from an EMBL/GenBank/DDBJ whole genome shotgun (WGS) entry which is preliminary data.</text>
</comment>
<dbReference type="EMBL" id="JBDYKN010000029">
    <property type="protein sequence ID" value="MEP7731398.1"/>
    <property type="molecule type" value="Genomic_DNA"/>
</dbReference>
<protein>
    <submittedName>
        <fullName evidence="1">Uncharacterized protein</fullName>
    </submittedName>
</protein>
<sequence>MTTFQKKTISIEVSRFSAEGFWLGNGQEHVVKGTSLGPDCTTNIYSPSKAGVTGKFNLENNTWEEIDDNSQVEFFDENGGRYKLGIPGKGFPDWAIHETPPNYDTEKETVLFKNGDWKVFDIQIGKPFWDKYGVQQLVAEFNFTLPGECTFESPPDVQEGHAVLLEENKWRILEDHRGKIAYKKDGSGAFEIEELGDLPDDVMLTEPPKPEPTFEQRLASTIAQREAAYKSESDPLYMEWQYDGTAEAEQKWRDKVAEIKERYPLPEK</sequence>
<accession>A0ABV0L4S6</accession>
<evidence type="ECO:0000313" key="2">
    <source>
        <dbReference type="Proteomes" id="UP001471651"/>
    </source>
</evidence>
<keyword evidence="2" id="KW-1185">Reference proteome</keyword>
<dbReference type="RefSeq" id="WP_348577915.1">
    <property type="nucleotide sequence ID" value="NZ_JBDYKN010000029.1"/>
</dbReference>
<evidence type="ECO:0000313" key="1">
    <source>
        <dbReference type="EMBL" id="MEP7731398.1"/>
    </source>
</evidence>
<proteinExistence type="predicted"/>
<organism evidence="1 2">
    <name type="scientific">Marinomonas primoryensis</name>
    <dbReference type="NCBI Taxonomy" id="178399"/>
    <lineage>
        <taxon>Bacteria</taxon>
        <taxon>Pseudomonadati</taxon>
        <taxon>Pseudomonadota</taxon>
        <taxon>Gammaproteobacteria</taxon>
        <taxon>Oceanospirillales</taxon>
        <taxon>Oceanospirillaceae</taxon>
        <taxon>Marinomonas</taxon>
    </lineage>
</organism>
<gene>
    <name evidence="1" type="ORF">ABKW32_18280</name>
</gene>
<reference evidence="1 2" key="1">
    <citation type="submission" date="2024-05" db="EMBL/GenBank/DDBJ databases">
        <authorList>
            <person name="Busch G.E."/>
            <person name="Sharma I."/>
        </authorList>
    </citation>
    <scope>NUCLEOTIDE SEQUENCE [LARGE SCALE GENOMIC DNA]</scope>
    <source>
        <strain evidence="1 2">23GB23</strain>
    </source>
</reference>